<comment type="caution">
    <text evidence="2">The sequence shown here is derived from an EMBL/GenBank/DDBJ whole genome shotgun (WGS) entry which is preliminary data.</text>
</comment>
<evidence type="ECO:0000313" key="3">
    <source>
        <dbReference type="Proteomes" id="UP000054843"/>
    </source>
</evidence>
<evidence type="ECO:0000313" key="2">
    <source>
        <dbReference type="EMBL" id="KRZ66809.1"/>
    </source>
</evidence>
<feature type="compositionally biased region" description="Polar residues" evidence="1">
    <location>
        <begin position="111"/>
        <end position="121"/>
    </location>
</feature>
<proteinExistence type="predicted"/>
<evidence type="ECO:0000256" key="1">
    <source>
        <dbReference type="SAM" id="MobiDB-lite"/>
    </source>
</evidence>
<dbReference type="Proteomes" id="UP000054843">
    <property type="component" value="Unassembled WGS sequence"/>
</dbReference>
<reference evidence="2 3" key="1">
    <citation type="submission" date="2015-01" db="EMBL/GenBank/DDBJ databases">
        <title>Evolution of Trichinella species and genotypes.</title>
        <authorList>
            <person name="Korhonen P.K."/>
            <person name="Edoardo P."/>
            <person name="Giuseppe L.R."/>
            <person name="Gasser R.B."/>
        </authorList>
    </citation>
    <scope>NUCLEOTIDE SEQUENCE [LARGE SCALE GENOMIC DNA]</scope>
    <source>
        <strain evidence="2">ISS1980</strain>
    </source>
</reference>
<protein>
    <submittedName>
        <fullName evidence="2">Uncharacterized protein</fullName>
    </submittedName>
</protein>
<name>A0A0V1M511_9BILA</name>
<keyword evidence="3" id="KW-1185">Reference proteome</keyword>
<dbReference type="OrthoDB" id="5866088at2759"/>
<accession>A0A0V1M511</accession>
<feature type="region of interest" description="Disordered" evidence="1">
    <location>
        <begin position="111"/>
        <end position="132"/>
    </location>
</feature>
<dbReference type="AlphaFoldDB" id="A0A0V1M511"/>
<organism evidence="2 3">
    <name type="scientific">Trichinella papuae</name>
    <dbReference type="NCBI Taxonomy" id="268474"/>
    <lineage>
        <taxon>Eukaryota</taxon>
        <taxon>Metazoa</taxon>
        <taxon>Ecdysozoa</taxon>
        <taxon>Nematoda</taxon>
        <taxon>Enoplea</taxon>
        <taxon>Dorylaimia</taxon>
        <taxon>Trichinellida</taxon>
        <taxon>Trichinellidae</taxon>
        <taxon>Trichinella</taxon>
    </lineage>
</organism>
<sequence>MVLSYAIDTDNHSELTMWRHDRCAELVAVTVKKVFHGCGADTKHLENQLSHGCCYGQKIGSDNDNSARKSTNNYLCLFTCRVTRAVHLELVSKMAIGRLLQASYILHSSAPPSSLNSDVRGTTSASTASNGSWSVTESGGGFIAKCHGWATTGNASSARTFVRLTVHLHVPLNCSGYQGLTRLAGVLILESDNYQCFLWRDTDTDPQKC</sequence>
<dbReference type="EMBL" id="JYDO01000223">
    <property type="protein sequence ID" value="KRZ66809.1"/>
    <property type="molecule type" value="Genomic_DNA"/>
</dbReference>
<gene>
    <name evidence="2" type="ORF">T10_5198</name>
</gene>